<reference evidence="2 3" key="1">
    <citation type="submission" date="2021-10" db="EMBL/GenBank/DDBJ databases">
        <title>Anaerobic single-cell dispensing facilitates the cultivation of human gut bacteria.</title>
        <authorList>
            <person name="Afrizal A."/>
        </authorList>
    </citation>
    <scope>NUCLEOTIDE SEQUENCE [LARGE SCALE GENOMIC DNA]</scope>
    <source>
        <strain evidence="2 3">CLA-AA-H273</strain>
    </source>
</reference>
<dbReference type="EMBL" id="JAJEPV010000009">
    <property type="protein sequence ID" value="MCC2119018.1"/>
    <property type="molecule type" value="Genomic_DNA"/>
</dbReference>
<feature type="transmembrane region" description="Helical" evidence="1">
    <location>
        <begin position="257"/>
        <end position="277"/>
    </location>
</feature>
<dbReference type="InterPro" id="IPR046062">
    <property type="entry name" value="DUF6020"/>
</dbReference>
<evidence type="ECO:0000313" key="3">
    <source>
        <dbReference type="Proteomes" id="UP001197795"/>
    </source>
</evidence>
<evidence type="ECO:0000313" key="2">
    <source>
        <dbReference type="EMBL" id="MCC2119018.1"/>
    </source>
</evidence>
<dbReference type="Proteomes" id="UP001197795">
    <property type="component" value="Unassembled WGS sequence"/>
</dbReference>
<feature type="transmembrane region" description="Helical" evidence="1">
    <location>
        <begin position="153"/>
        <end position="177"/>
    </location>
</feature>
<gene>
    <name evidence="2" type="ORF">LKD75_05320</name>
</gene>
<feature type="transmembrane region" description="Helical" evidence="1">
    <location>
        <begin position="592"/>
        <end position="609"/>
    </location>
</feature>
<feature type="transmembrane region" description="Helical" evidence="1">
    <location>
        <begin position="15"/>
        <end position="34"/>
    </location>
</feature>
<feature type="transmembrane region" description="Helical" evidence="1">
    <location>
        <begin position="77"/>
        <end position="97"/>
    </location>
</feature>
<name>A0AAE3A0S9_9FIRM</name>
<accession>A0AAE3A0S9</accession>
<feature type="transmembrane region" description="Helical" evidence="1">
    <location>
        <begin position="284"/>
        <end position="302"/>
    </location>
</feature>
<evidence type="ECO:0000256" key="1">
    <source>
        <dbReference type="SAM" id="Phobius"/>
    </source>
</evidence>
<proteinExistence type="predicted"/>
<dbReference type="RefSeq" id="WP_227732942.1">
    <property type="nucleotide sequence ID" value="NZ_JAJEPV010000009.1"/>
</dbReference>
<keyword evidence="1" id="KW-0472">Membrane</keyword>
<sequence length="639" mass="73424">MNIAKDKWMKYKGTSGRAVLTLCGVYGVAYLFSLQPVNRIYYSVLNVLLAVGIYSMLQQTEQNLRKIEEKRDRKRRICYVAVISFLFALSMVMGYQLQNLGMTDCGVRGKGMILIRALCLSVAAFPFANLLLDGIDRLSARGEATMSGRYWKSGIVFAVTAVVIFLCLIPVWLAYYPIIMSYDFHRQVNEAYKGLEWFYPLQPIAHTWLIRLFLQIGTAIGSYEAGIACMAVFQMVLYALVMGYATSMIWRMTAKKWPVVVTTLFLALFPYNTVLVVCTTKDTLFTILFTLFFLLFLERNYFSNGKKKILMNILLVAEGCLMMQFRNNAVYAVAVFMLLLLILRPKKEKLGILILGICLVLGETGMRNVIQTAIGTRLEAPKIEAYSVPIQQFARVAYYHGEELEVQDPELAALLEKYVPRDHWDAYYAPLADTIKGAVNASAYTENSRQFLRDWLRVGKRYPNEFLDAFLELTRGYWFWDDFSWAENLGYGTDTRYGVLFTYTSSEIEGYGSIEHRSKFPALEKVLEKIVSGNCFNEWPVLSVIFHGSLYSWSLFFLMVLCLYRRKYWCFQMSLLPFLYFGTMLLGPVVQVRYLFPIMVILPVLAAFFSSDRMKSQSNENREQKVVFLGRKIYNKAIG</sequence>
<keyword evidence="3" id="KW-1185">Reference proteome</keyword>
<comment type="caution">
    <text evidence="2">The sequence shown here is derived from an EMBL/GenBank/DDBJ whole genome shotgun (WGS) entry which is preliminary data.</text>
</comment>
<feature type="transmembrane region" description="Helical" evidence="1">
    <location>
        <begin position="113"/>
        <end position="132"/>
    </location>
</feature>
<keyword evidence="1" id="KW-0812">Transmembrane</keyword>
<protein>
    <submittedName>
        <fullName evidence="2">DUF6020 family protein</fullName>
    </submittedName>
</protein>
<organism evidence="2 3">
    <name type="scientific">Waltera acetigignens</name>
    <dbReference type="NCBI Taxonomy" id="2981769"/>
    <lineage>
        <taxon>Bacteria</taxon>
        <taxon>Bacillati</taxon>
        <taxon>Bacillota</taxon>
        <taxon>Clostridia</taxon>
        <taxon>Lachnospirales</taxon>
        <taxon>Lachnospiraceae</taxon>
        <taxon>Waltera</taxon>
    </lineage>
</organism>
<keyword evidence="1" id="KW-1133">Transmembrane helix</keyword>
<feature type="transmembrane region" description="Helical" evidence="1">
    <location>
        <begin position="539"/>
        <end position="561"/>
    </location>
</feature>
<feature type="transmembrane region" description="Helical" evidence="1">
    <location>
        <begin position="40"/>
        <end position="57"/>
    </location>
</feature>
<feature type="transmembrane region" description="Helical" evidence="1">
    <location>
        <begin position="322"/>
        <end position="343"/>
    </location>
</feature>
<feature type="transmembrane region" description="Helical" evidence="1">
    <location>
        <begin position="226"/>
        <end position="245"/>
    </location>
</feature>
<feature type="transmembrane region" description="Helical" evidence="1">
    <location>
        <begin position="568"/>
        <end position="586"/>
    </location>
</feature>
<dbReference type="AlphaFoldDB" id="A0AAE3A0S9"/>
<dbReference type="Pfam" id="PF19484">
    <property type="entry name" value="DUF6020"/>
    <property type="match status" value="1"/>
</dbReference>